<dbReference type="InterPro" id="IPR037094">
    <property type="entry name" value="Glyco_hydro_38_cen_sf"/>
</dbReference>
<evidence type="ECO:0000313" key="3">
    <source>
        <dbReference type="EMBL" id="MBW7462187.1"/>
    </source>
</evidence>
<dbReference type="Proteomes" id="UP001519887">
    <property type="component" value="Unassembled WGS sequence"/>
</dbReference>
<comment type="caution">
    <text evidence="3">The sequence shown here is derived from an EMBL/GenBank/DDBJ whole genome shotgun (WGS) entry which is preliminary data.</text>
</comment>
<dbReference type="EMBL" id="JAHZIK010003668">
    <property type="protein sequence ID" value="MBW7462187.1"/>
    <property type="molecule type" value="Genomic_DNA"/>
</dbReference>
<dbReference type="SMART" id="SM00872">
    <property type="entry name" value="Alpha-mann_mid"/>
    <property type="match status" value="1"/>
</dbReference>
<dbReference type="InterPro" id="IPR028995">
    <property type="entry name" value="Glyco_hydro_57/38_cen_sf"/>
</dbReference>
<dbReference type="PANTHER" id="PTHR46017">
    <property type="entry name" value="ALPHA-MANNOSIDASE 2C1"/>
    <property type="match status" value="1"/>
</dbReference>
<dbReference type="PANTHER" id="PTHR46017:SF1">
    <property type="entry name" value="ALPHA-MANNOSIDASE 2C1"/>
    <property type="match status" value="1"/>
</dbReference>
<feature type="domain" description="Glycoside hydrolase family 38 central" evidence="2">
    <location>
        <begin position="2"/>
        <end position="55"/>
    </location>
</feature>
<dbReference type="InterPro" id="IPR015341">
    <property type="entry name" value="Glyco_hydro_38_cen"/>
</dbReference>
<keyword evidence="1" id="KW-0378">Hydrolase</keyword>
<gene>
    <name evidence="3" type="ORF">K0U00_49870</name>
</gene>
<evidence type="ECO:0000259" key="2">
    <source>
        <dbReference type="SMART" id="SM00872"/>
    </source>
</evidence>
<sequence length="106" mass="12041">MVTAEKLSSIAAWTTGQPYPKNFDRAWKNILFNQFHDILAGTSIESAYDDARNEYGESLAIAARGLNYAVQSLSWNINIEEEENMKPVVVFNPHAWESRVHVEVEV</sequence>
<dbReference type="Gene3D" id="1.20.1270.50">
    <property type="entry name" value="Glycoside hydrolase family 38, central domain"/>
    <property type="match status" value="1"/>
</dbReference>
<dbReference type="Pfam" id="PF09261">
    <property type="entry name" value="Alpha-mann_mid"/>
    <property type="match status" value="1"/>
</dbReference>
<evidence type="ECO:0000313" key="4">
    <source>
        <dbReference type="Proteomes" id="UP001519887"/>
    </source>
</evidence>
<evidence type="ECO:0000256" key="1">
    <source>
        <dbReference type="ARBA" id="ARBA00022801"/>
    </source>
</evidence>
<proteinExistence type="predicted"/>
<accession>A0ABS7CMK0</accession>
<keyword evidence="4" id="KW-1185">Reference proteome</keyword>
<reference evidence="3 4" key="1">
    <citation type="submission" date="2021-07" db="EMBL/GenBank/DDBJ databases">
        <title>Paenibacillus radiodurans sp. nov., isolated from the southeastern edge of Tengger Desert.</title>
        <authorList>
            <person name="Zhang G."/>
        </authorList>
    </citation>
    <scope>NUCLEOTIDE SEQUENCE [LARGE SCALE GENOMIC DNA]</scope>
    <source>
        <strain evidence="3 4">CCM 7311</strain>
    </source>
</reference>
<feature type="non-terminal residue" evidence="3">
    <location>
        <position position="106"/>
    </location>
</feature>
<dbReference type="SUPFAM" id="SSF88688">
    <property type="entry name" value="Families 57/38 glycoside transferase middle domain"/>
    <property type="match status" value="1"/>
</dbReference>
<name>A0ABS7CMK0_9BACL</name>
<protein>
    <recommendedName>
        <fullName evidence="2">Glycoside hydrolase family 38 central domain-containing protein</fullName>
    </recommendedName>
</protein>
<organism evidence="3 4">
    <name type="scientific">Paenibacillus sepulcri</name>
    <dbReference type="NCBI Taxonomy" id="359917"/>
    <lineage>
        <taxon>Bacteria</taxon>
        <taxon>Bacillati</taxon>
        <taxon>Bacillota</taxon>
        <taxon>Bacilli</taxon>
        <taxon>Bacillales</taxon>
        <taxon>Paenibacillaceae</taxon>
        <taxon>Paenibacillus</taxon>
    </lineage>
</organism>